<dbReference type="InterPro" id="IPR003607">
    <property type="entry name" value="HD/PDEase_dom"/>
</dbReference>
<dbReference type="SUPFAM" id="SSF109604">
    <property type="entry name" value="HD-domain/PDEase-like"/>
    <property type="match status" value="1"/>
</dbReference>
<dbReference type="EC" id="3.1.4.-" evidence="2"/>
<dbReference type="InterPro" id="IPR052020">
    <property type="entry name" value="Cyclic_di-GMP/3'3'-cGAMP_PDE"/>
</dbReference>
<gene>
    <name evidence="2" type="ORF">SDC9_183255</name>
</gene>
<reference evidence="2" key="1">
    <citation type="submission" date="2019-08" db="EMBL/GenBank/DDBJ databases">
        <authorList>
            <person name="Kucharzyk K."/>
            <person name="Murdoch R.W."/>
            <person name="Higgins S."/>
            <person name="Loffler F."/>
        </authorList>
    </citation>
    <scope>NUCLEOTIDE SEQUENCE</scope>
</reference>
<dbReference type="Gene3D" id="1.10.3210.10">
    <property type="entry name" value="Hypothetical protein af1432"/>
    <property type="match status" value="1"/>
</dbReference>
<name>A0A645HB64_9ZZZZ</name>
<accession>A0A645HB64</accession>
<dbReference type="InterPro" id="IPR037522">
    <property type="entry name" value="HD_GYP_dom"/>
</dbReference>
<proteinExistence type="predicted"/>
<dbReference type="PANTHER" id="PTHR45228">
    <property type="entry name" value="CYCLIC DI-GMP PHOSPHODIESTERASE TM_0186-RELATED"/>
    <property type="match status" value="1"/>
</dbReference>
<protein>
    <submittedName>
        <fullName evidence="2">Putative cyclic di-GMP phosphodiesterase</fullName>
        <ecNumber evidence="2">3.1.4.-</ecNumber>
    </submittedName>
</protein>
<evidence type="ECO:0000259" key="1">
    <source>
        <dbReference type="PROSITE" id="PS51832"/>
    </source>
</evidence>
<sequence>MAYQIATYHHERWDGRGYPEGLRGEEIPLPARIMALADTFDALTSPRIYKNEWSTEDAIAYIGQQRGKQLDPSVVDAFMGELEAVRQALQENTCRG</sequence>
<dbReference type="PROSITE" id="PS51832">
    <property type="entry name" value="HD_GYP"/>
    <property type="match status" value="1"/>
</dbReference>
<comment type="caution">
    <text evidence="2">The sequence shown here is derived from an EMBL/GenBank/DDBJ whole genome shotgun (WGS) entry which is preliminary data.</text>
</comment>
<dbReference type="CDD" id="cd00077">
    <property type="entry name" value="HDc"/>
    <property type="match status" value="1"/>
</dbReference>
<dbReference type="EMBL" id="VSSQ01089554">
    <property type="protein sequence ID" value="MPN35756.1"/>
    <property type="molecule type" value="Genomic_DNA"/>
</dbReference>
<dbReference type="AlphaFoldDB" id="A0A645HB64"/>
<dbReference type="Pfam" id="PF13487">
    <property type="entry name" value="HD_5"/>
    <property type="match status" value="1"/>
</dbReference>
<feature type="domain" description="HD-GYP" evidence="1">
    <location>
        <begin position="1"/>
        <end position="94"/>
    </location>
</feature>
<dbReference type="GO" id="GO:0016787">
    <property type="term" value="F:hydrolase activity"/>
    <property type="evidence" value="ECO:0007669"/>
    <property type="project" value="UniProtKB-KW"/>
</dbReference>
<keyword evidence="2" id="KW-0378">Hydrolase</keyword>
<organism evidence="2">
    <name type="scientific">bioreactor metagenome</name>
    <dbReference type="NCBI Taxonomy" id="1076179"/>
    <lineage>
        <taxon>unclassified sequences</taxon>
        <taxon>metagenomes</taxon>
        <taxon>ecological metagenomes</taxon>
    </lineage>
</organism>
<evidence type="ECO:0000313" key="2">
    <source>
        <dbReference type="EMBL" id="MPN35756.1"/>
    </source>
</evidence>